<evidence type="ECO:0000256" key="6">
    <source>
        <dbReference type="ARBA" id="ARBA00023136"/>
    </source>
</evidence>
<sequence>MGLPVAVAVGTMYAVPTAMLAFGFLVEYLRPDKNRDLESECNIFQGRWVFDAHHVPLYTPQSCPFITKKFDCQNNGRPDNDYMKYRWNPYSCMLPRFHGEDFLIRFEGKRIMFVGDSVGYNQWLSLACMLHSAVPQHKYVLHTKGGLPTITFPAYNVSLMFYPDDFLVDIAVGGKNERILKLDSIGNGGVVWKDADVLVFNTWNGWLQTGKKQSWDVIQEANARHNDMDPLVAYEKALNTWAKWVNSTVDTNKTMIFFQGVSPDHFNSRDWADPNAKNCKRQTRPVPGHRYPGGPHPAEAVLERALGSVSESVYLVNVTALSQLRKDGHPSIYGSKDVDCTHWCLPGLPDAWNELLYATILGY</sequence>
<dbReference type="PANTHER" id="PTHR32285:SF350">
    <property type="entry name" value="PROTEIN TRICHOME BIREFRINGENCE-LIKE 43"/>
    <property type="match status" value="1"/>
</dbReference>
<dbReference type="RefSeq" id="XP_022735666.1">
    <property type="nucleotide sequence ID" value="XM_022879931.1"/>
</dbReference>
<comment type="subcellular location">
    <subcellularLocation>
        <location evidence="1">Membrane</location>
        <topology evidence="1">Single-pass membrane protein</topology>
    </subcellularLocation>
</comment>
<evidence type="ECO:0000256" key="5">
    <source>
        <dbReference type="ARBA" id="ARBA00022989"/>
    </source>
</evidence>
<dbReference type="InterPro" id="IPR026057">
    <property type="entry name" value="TBL_C"/>
</dbReference>
<feature type="domain" description="Trichome birefringence-like C-terminal" evidence="8">
    <location>
        <begin position="94"/>
        <end position="358"/>
    </location>
</feature>
<feature type="domain" description="Trichome birefringence-like N-terminal" evidence="9">
    <location>
        <begin position="40"/>
        <end position="92"/>
    </location>
</feature>
<dbReference type="AlphaFoldDB" id="A0A6P5Y6U3"/>
<dbReference type="Pfam" id="PF13839">
    <property type="entry name" value="PC-Esterase"/>
    <property type="match status" value="1"/>
</dbReference>
<keyword evidence="6 7" id="KW-0472">Membrane</keyword>
<proteinExistence type="inferred from homology"/>
<dbReference type="GO" id="GO:0016413">
    <property type="term" value="F:O-acetyltransferase activity"/>
    <property type="evidence" value="ECO:0007669"/>
    <property type="project" value="InterPro"/>
</dbReference>
<evidence type="ECO:0000259" key="8">
    <source>
        <dbReference type="Pfam" id="PF13839"/>
    </source>
</evidence>
<dbReference type="Proteomes" id="UP000515121">
    <property type="component" value="Unplaced"/>
</dbReference>
<reference evidence="11" key="1">
    <citation type="submission" date="2025-08" db="UniProtKB">
        <authorList>
            <consortium name="RefSeq"/>
        </authorList>
    </citation>
    <scope>IDENTIFICATION</scope>
    <source>
        <tissue evidence="11">Fruit stalk</tissue>
    </source>
</reference>
<protein>
    <submittedName>
        <fullName evidence="11">Protein trichome birefringence-like 43</fullName>
    </submittedName>
</protein>
<dbReference type="InterPro" id="IPR025846">
    <property type="entry name" value="TBL_N"/>
</dbReference>
<feature type="transmembrane region" description="Helical" evidence="7">
    <location>
        <begin position="6"/>
        <end position="26"/>
    </location>
</feature>
<evidence type="ECO:0000256" key="1">
    <source>
        <dbReference type="ARBA" id="ARBA00004167"/>
    </source>
</evidence>
<evidence type="ECO:0000256" key="3">
    <source>
        <dbReference type="ARBA" id="ARBA00022692"/>
    </source>
</evidence>
<keyword evidence="3 7" id="KW-0812">Transmembrane</keyword>
<dbReference type="OrthoDB" id="949288at2759"/>
<dbReference type="GeneID" id="111289074"/>
<keyword evidence="10" id="KW-1185">Reference proteome</keyword>
<gene>
    <name evidence="11" type="primary">LOC111289074</name>
</gene>
<dbReference type="InterPro" id="IPR029962">
    <property type="entry name" value="TBL"/>
</dbReference>
<evidence type="ECO:0000256" key="7">
    <source>
        <dbReference type="SAM" id="Phobius"/>
    </source>
</evidence>
<evidence type="ECO:0000259" key="9">
    <source>
        <dbReference type="Pfam" id="PF14416"/>
    </source>
</evidence>
<dbReference type="KEGG" id="dzi:111289074"/>
<evidence type="ECO:0000313" key="10">
    <source>
        <dbReference type="Proteomes" id="UP000515121"/>
    </source>
</evidence>
<dbReference type="PANTHER" id="PTHR32285">
    <property type="entry name" value="PROTEIN TRICHOME BIREFRINGENCE-LIKE 9-RELATED"/>
    <property type="match status" value="1"/>
</dbReference>
<name>A0A6P5Y6U3_DURZI</name>
<organism evidence="10 11">
    <name type="scientific">Durio zibethinus</name>
    <name type="common">Durian</name>
    <dbReference type="NCBI Taxonomy" id="66656"/>
    <lineage>
        <taxon>Eukaryota</taxon>
        <taxon>Viridiplantae</taxon>
        <taxon>Streptophyta</taxon>
        <taxon>Embryophyta</taxon>
        <taxon>Tracheophyta</taxon>
        <taxon>Spermatophyta</taxon>
        <taxon>Magnoliopsida</taxon>
        <taxon>eudicotyledons</taxon>
        <taxon>Gunneridae</taxon>
        <taxon>Pentapetalae</taxon>
        <taxon>rosids</taxon>
        <taxon>malvids</taxon>
        <taxon>Malvales</taxon>
        <taxon>Malvaceae</taxon>
        <taxon>Helicteroideae</taxon>
        <taxon>Durio</taxon>
    </lineage>
</organism>
<evidence type="ECO:0000313" key="11">
    <source>
        <dbReference type="RefSeq" id="XP_022735666.1"/>
    </source>
</evidence>
<keyword evidence="4" id="KW-0735">Signal-anchor</keyword>
<dbReference type="GO" id="GO:0005794">
    <property type="term" value="C:Golgi apparatus"/>
    <property type="evidence" value="ECO:0007669"/>
    <property type="project" value="TreeGrafter"/>
</dbReference>
<dbReference type="GO" id="GO:0016020">
    <property type="term" value="C:membrane"/>
    <property type="evidence" value="ECO:0007669"/>
    <property type="project" value="UniProtKB-SubCell"/>
</dbReference>
<dbReference type="Pfam" id="PF14416">
    <property type="entry name" value="PMR5N"/>
    <property type="match status" value="1"/>
</dbReference>
<accession>A0A6P5Y6U3</accession>
<evidence type="ECO:0000256" key="4">
    <source>
        <dbReference type="ARBA" id="ARBA00022968"/>
    </source>
</evidence>
<evidence type="ECO:0000256" key="2">
    <source>
        <dbReference type="ARBA" id="ARBA00007727"/>
    </source>
</evidence>
<keyword evidence="5 7" id="KW-1133">Transmembrane helix</keyword>
<comment type="similarity">
    <text evidence="2">Belongs to the PC-esterase family. TBL subfamily.</text>
</comment>